<evidence type="ECO:0008006" key="2">
    <source>
        <dbReference type="Google" id="ProtNLM"/>
    </source>
</evidence>
<sequence>MKKLLVYFSFLTFGMILFVGCSENNKTSMTGIYLRSTNGSSIIIAWNNAPIVMTNETGSENIFDDLENGDKIEVTYDVIMETYPGRTTIYSCILIEKGSVNNIPKDTLDKLEEMGWRFDLLESRTYKL</sequence>
<dbReference type="RefSeq" id="WP_156626641.1">
    <property type="nucleotide sequence ID" value="NZ_CACRTO010000020.1"/>
</dbReference>
<gene>
    <name evidence="1" type="ORF">CTLFYP3_02194</name>
</gene>
<reference evidence="1" key="1">
    <citation type="submission" date="2019-11" db="EMBL/GenBank/DDBJ databases">
        <authorList>
            <person name="Feng L."/>
        </authorList>
    </citation>
    <scope>NUCLEOTIDE SEQUENCE</scope>
    <source>
        <strain evidence="1">CTertiumLFYP3</strain>
    </source>
</reference>
<dbReference type="EMBL" id="CACRTO010000020">
    <property type="protein sequence ID" value="VYU36985.1"/>
    <property type="molecule type" value="Genomic_DNA"/>
</dbReference>
<name>A0A6N3EAJ0_9CLOT</name>
<organism evidence="1">
    <name type="scientific">Clostridium tertium</name>
    <dbReference type="NCBI Taxonomy" id="1559"/>
    <lineage>
        <taxon>Bacteria</taxon>
        <taxon>Bacillati</taxon>
        <taxon>Bacillota</taxon>
        <taxon>Clostridia</taxon>
        <taxon>Eubacteriales</taxon>
        <taxon>Clostridiaceae</taxon>
        <taxon>Clostridium</taxon>
    </lineage>
</organism>
<dbReference type="AlphaFoldDB" id="A0A6N3EAJ0"/>
<dbReference type="InterPro" id="IPR012340">
    <property type="entry name" value="NA-bd_OB-fold"/>
</dbReference>
<accession>A0A6N3EAJ0</accession>
<evidence type="ECO:0000313" key="1">
    <source>
        <dbReference type="EMBL" id="VYU36985.1"/>
    </source>
</evidence>
<dbReference type="Gene3D" id="2.40.50.140">
    <property type="entry name" value="Nucleic acid-binding proteins"/>
    <property type="match status" value="1"/>
</dbReference>
<dbReference type="PROSITE" id="PS51257">
    <property type="entry name" value="PROKAR_LIPOPROTEIN"/>
    <property type="match status" value="1"/>
</dbReference>
<proteinExistence type="predicted"/>
<protein>
    <recommendedName>
        <fullName evidence="2">DUF3221 domain-containing protein</fullName>
    </recommendedName>
</protein>